<accession>A0ABT0RLW0</accession>
<comment type="caution">
    <text evidence="1">The sequence shown here is derived from an EMBL/GenBank/DDBJ whole genome shotgun (WGS) entry which is preliminary data.</text>
</comment>
<dbReference type="EMBL" id="JAMGBD010000001">
    <property type="protein sequence ID" value="MCL6683548.1"/>
    <property type="molecule type" value="Genomic_DNA"/>
</dbReference>
<evidence type="ECO:0000313" key="2">
    <source>
        <dbReference type="Proteomes" id="UP001165363"/>
    </source>
</evidence>
<proteinExistence type="predicted"/>
<protein>
    <submittedName>
        <fullName evidence="1">Transporter</fullName>
    </submittedName>
</protein>
<dbReference type="InterPro" id="IPR025737">
    <property type="entry name" value="FApF"/>
</dbReference>
<name>A0ABT0RLW0_9SPHN</name>
<dbReference type="Pfam" id="PF13557">
    <property type="entry name" value="Phenol_MetA_deg"/>
    <property type="match status" value="1"/>
</dbReference>
<sequence length="253" mass="26079">MSSLLLAAAAAAAAALDTPICADRPAKANAVCTVPAGHFQLEVGAIDWAQIKEGGETVEATALGSSLLKVGVDDRSDVELNITPYVRITGDAGKASGFGDILVRYKYRLSDDDAPVQLALLPFVKFPTAKHDIGDGKLEGGLAIPVSFSLGGAVSATLGPEVDLLADVDGHGRHAALVNVLNISAAVTPRLTIGGELWSSFNFDPAETVSQASADAAIAYVIGNDVQLDAGANFGLTRETPDLEFYGGISARF</sequence>
<keyword evidence="2" id="KW-1185">Reference proteome</keyword>
<reference evidence="1" key="1">
    <citation type="submission" date="2022-05" db="EMBL/GenBank/DDBJ databases">
        <authorList>
            <person name="Jo J.-H."/>
            <person name="Im W.-T."/>
        </authorList>
    </citation>
    <scope>NUCLEOTIDE SEQUENCE</scope>
    <source>
        <strain evidence="1">SE158</strain>
    </source>
</reference>
<organism evidence="1 2">
    <name type="scientific">Sphingomonas alba</name>
    <dbReference type="NCBI Taxonomy" id="2908208"/>
    <lineage>
        <taxon>Bacteria</taxon>
        <taxon>Pseudomonadati</taxon>
        <taxon>Pseudomonadota</taxon>
        <taxon>Alphaproteobacteria</taxon>
        <taxon>Sphingomonadales</taxon>
        <taxon>Sphingomonadaceae</taxon>
        <taxon>Sphingomonas</taxon>
    </lineage>
</organism>
<dbReference type="RefSeq" id="WP_249847547.1">
    <property type="nucleotide sequence ID" value="NZ_JAMGBD010000001.1"/>
</dbReference>
<dbReference type="Proteomes" id="UP001165363">
    <property type="component" value="Unassembled WGS sequence"/>
</dbReference>
<evidence type="ECO:0000313" key="1">
    <source>
        <dbReference type="EMBL" id="MCL6683548.1"/>
    </source>
</evidence>
<gene>
    <name evidence="1" type="ORF">LZ536_06490</name>
</gene>